<protein>
    <recommendedName>
        <fullName evidence="5 21">Diacylglycerol kinase</fullName>
        <ecNumber evidence="4 21">2.7.1.107</ecNumber>
    </recommendedName>
</protein>
<keyword evidence="12 21" id="KW-0547">Nucleotide-binding</keyword>
<evidence type="ECO:0000313" key="22">
    <source>
        <dbReference type="EMBL" id="MBP0049477.1"/>
    </source>
</evidence>
<gene>
    <name evidence="22" type="ORF">H9C73_12090</name>
</gene>
<evidence type="ECO:0000256" key="21">
    <source>
        <dbReference type="RuleBase" id="RU363065"/>
    </source>
</evidence>
<name>A0ABS3ZCQ2_9GAMM</name>
<evidence type="ECO:0000256" key="6">
    <source>
        <dbReference type="ARBA" id="ARBA00022475"/>
    </source>
</evidence>
<keyword evidence="10 21" id="KW-0812">Transmembrane</keyword>
<dbReference type="EC" id="2.7.1.107" evidence="4 21"/>
<reference evidence="22 23" key="1">
    <citation type="submission" date="2020-09" db="EMBL/GenBank/DDBJ databases">
        <authorList>
            <person name="Tanuku N.R.S."/>
        </authorList>
    </citation>
    <scope>NUCLEOTIDE SEQUENCE [LARGE SCALE GENOMIC DNA]</scope>
    <source>
        <strain evidence="22 23">AK62</strain>
    </source>
</reference>
<feature type="transmembrane region" description="Helical" evidence="21">
    <location>
        <begin position="33"/>
        <end position="51"/>
    </location>
</feature>
<evidence type="ECO:0000256" key="17">
    <source>
        <dbReference type="ARBA" id="ARBA00023098"/>
    </source>
</evidence>
<sequence length="125" mass="13458">MIVTKATGLARFYHATRYSWKGLKAAYRSEPAFRYEAWVALALLPVAFWLAESGLQLGLLVSSLLLVLTMELINTAVEAVVDRAGTEFNTLAGLAKDLGSAAVLFSLLIVAVIWGGVIFDNLIAA</sequence>
<comment type="caution">
    <text evidence="21">Lacks conserved residue(s) required for the propagation of feature annotation.</text>
</comment>
<dbReference type="EMBL" id="JACVEW010000019">
    <property type="protein sequence ID" value="MBP0049477.1"/>
    <property type="molecule type" value="Genomic_DNA"/>
</dbReference>
<feature type="transmembrane region" description="Helical" evidence="21">
    <location>
        <begin position="98"/>
        <end position="119"/>
    </location>
</feature>
<keyword evidence="11" id="KW-0479">Metal-binding</keyword>
<proteinExistence type="inferred from homology"/>
<dbReference type="PANTHER" id="PTHR34299:SF1">
    <property type="entry name" value="DIACYLGLYCEROL KINASE"/>
    <property type="match status" value="1"/>
</dbReference>
<keyword evidence="20 21" id="KW-1208">Phospholipid metabolism</keyword>
<dbReference type="PANTHER" id="PTHR34299">
    <property type="entry name" value="DIACYLGLYCEROL KINASE"/>
    <property type="match status" value="1"/>
</dbReference>
<evidence type="ECO:0000256" key="12">
    <source>
        <dbReference type="ARBA" id="ARBA00022741"/>
    </source>
</evidence>
<dbReference type="GO" id="GO:0016301">
    <property type="term" value="F:kinase activity"/>
    <property type="evidence" value="ECO:0007669"/>
    <property type="project" value="UniProtKB-KW"/>
</dbReference>
<dbReference type="Gene3D" id="1.10.287.3610">
    <property type="match status" value="1"/>
</dbReference>
<evidence type="ECO:0000256" key="3">
    <source>
        <dbReference type="ARBA" id="ARBA00005967"/>
    </source>
</evidence>
<keyword evidence="23" id="KW-1185">Reference proteome</keyword>
<keyword evidence="19" id="KW-0594">Phospholipid biosynthesis</keyword>
<organism evidence="22 23">
    <name type="scientific">Marinobacterium alkalitolerans</name>
    <dbReference type="NCBI Taxonomy" id="1542925"/>
    <lineage>
        <taxon>Bacteria</taxon>
        <taxon>Pseudomonadati</taxon>
        <taxon>Pseudomonadota</taxon>
        <taxon>Gammaproteobacteria</taxon>
        <taxon>Oceanospirillales</taxon>
        <taxon>Oceanospirillaceae</taxon>
        <taxon>Marinobacterium</taxon>
    </lineage>
</organism>
<evidence type="ECO:0000256" key="20">
    <source>
        <dbReference type="ARBA" id="ARBA00023264"/>
    </source>
</evidence>
<evidence type="ECO:0000256" key="2">
    <source>
        <dbReference type="ARBA" id="ARBA00004429"/>
    </source>
</evidence>
<keyword evidence="9 21" id="KW-0808">Transferase</keyword>
<evidence type="ECO:0000256" key="10">
    <source>
        <dbReference type="ARBA" id="ARBA00022692"/>
    </source>
</evidence>
<evidence type="ECO:0000256" key="7">
    <source>
        <dbReference type="ARBA" id="ARBA00022516"/>
    </source>
</evidence>
<keyword evidence="7" id="KW-0444">Lipid biosynthesis</keyword>
<evidence type="ECO:0000256" key="4">
    <source>
        <dbReference type="ARBA" id="ARBA00012133"/>
    </source>
</evidence>
<dbReference type="InterPro" id="IPR000829">
    <property type="entry name" value="DAGK"/>
</dbReference>
<keyword evidence="8 21" id="KW-0997">Cell inner membrane</keyword>
<keyword evidence="6" id="KW-1003">Cell membrane</keyword>
<dbReference type="CDD" id="cd14264">
    <property type="entry name" value="DAGK_IM"/>
    <property type="match status" value="1"/>
</dbReference>
<dbReference type="RefSeq" id="WP_209288088.1">
    <property type="nucleotide sequence ID" value="NZ_JACVEW010000019.1"/>
</dbReference>
<evidence type="ECO:0000256" key="11">
    <source>
        <dbReference type="ARBA" id="ARBA00022723"/>
    </source>
</evidence>
<comment type="subcellular location">
    <subcellularLocation>
        <location evidence="2 21">Cell inner membrane</location>
        <topology evidence="2 21">Multi-pass membrane protein</topology>
    </subcellularLocation>
</comment>
<keyword evidence="16 21" id="KW-1133">Transmembrane helix</keyword>
<evidence type="ECO:0000256" key="8">
    <source>
        <dbReference type="ARBA" id="ARBA00022519"/>
    </source>
</evidence>
<comment type="similarity">
    <text evidence="3 21">Belongs to the bacterial diacylglycerol kinase family.</text>
</comment>
<keyword evidence="14 21" id="KW-0067">ATP-binding</keyword>
<evidence type="ECO:0000256" key="13">
    <source>
        <dbReference type="ARBA" id="ARBA00022777"/>
    </source>
</evidence>
<dbReference type="InterPro" id="IPR033718">
    <property type="entry name" value="DAGK_prok"/>
</dbReference>
<evidence type="ECO:0000256" key="15">
    <source>
        <dbReference type="ARBA" id="ARBA00022842"/>
    </source>
</evidence>
<keyword evidence="18 21" id="KW-0472">Membrane</keyword>
<dbReference type="InterPro" id="IPR036945">
    <property type="entry name" value="DAGK_sf"/>
</dbReference>
<keyword evidence="17 21" id="KW-0443">Lipid metabolism</keyword>
<dbReference type="Proteomes" id="UP000810171">
    <property type="component" value="Unassembled WGS sequence"/>
</dbReference>
<comment type="cofactor">
    <cofactor evidence="1">
        <name>Mg(2+)</name>
        <dbReference type="ChEBI" id="CHEBI:18420"/>
    </cofactor>
</comment>
<evidence type="ECO:0000256" key="9">
    <source>
        <dbReference type="ARBA" id="ARBA00022679"/>
    </source>
</evidence>
<evidence type="ECO:0000256" key="16">
    <source>
        <dbReference type="ARBA" id="ARBA00022989"/>
    </source>
</evidence>
<accession>A0ABS3ZCQ2</accession>
<comment type="caution">
    <text evidence="22">The sequence shown here is derived from an EMBL/GenBank/DDBJ whole genome shotgun (WGS) entry which is preliminary data.</text>
</comment>
<evidence type="ECO:0000256" key="19">
    <source>
        <dbReference type="ARBA" id="ARBA00023209"/>
    </source>
</evidence>
<evidence type="ECO:0000256" key="1">
    <source>
        <dbReference type="ARBA" id="ARBA00001946"/>
    </source>
</evidence>
<comment type="catalytic activity">
    <reaction evidence="21">
        <text>a 1,2-diacyl-sn-glycerol + ATP = a 1,2-diacyl-sn-glycero-3-phosphate + ADP + H(+)</text>
        <dbReference type="Rhea" id="RHEA:10272"/>
        <dbReference type="ChEBI" id="CHEBI:15378"/>
        <dbReference type="ChEBI" id="CHEBI:17815"/>
        <dbReference type="ChEBI" id="CHEBI:30616"/>
        <dbReference type="ChEBI" id="CHEBI:58608"/>
        <dbReference type="ChEBI" id="CHEBI:456216"/>
        <dbReference type="EC" id="2.7.1.107"/>
    </reaction>
</comment>
<dbReference type="PROSITE" id="PS01069">
    <property type="entry name" value="DAGK_PROKAR"/>
    <property type="match status" value="1"/>
</dbReference>
<dbReference type="Pfam" id="PF01219">
    <property type="entry name" value="DAGK_prokar"/>
    <property type="match status" value="1"/>
</dbReference>
<evidence type="ECO:0000256" key="14">
    <source>
        <dbReference type="ARBA" id="ARBA00022840"/>
    </source>
</evidence>
<keyword evidence="13 21" id="KW-0418">Kinase</keyword>
<keyword evidence="15" id="KW-0460">Magnesium</keyword>
<evidence type="ECO:0000313" key="23">
    <source>
        <dbReference type="Proteomes" id="UP000810171"/>
    </source>
</evidence>
<evidence type="ECO:0000256" key="5">
    <source>
        <dbReference type="ARBA" id="ARBA00017575"/>
    </source>
</evidence>
<comment type="function">
    <text evidence="21">Catalyzes the ATP-dependent phosphorylation of sn-l,2-diacylglycerol (DAG) to phosphatidic acid. Involved in the recycling of diacylglycerol produced as a by-product during membrane-derived oligosaccharide (MDO) biosynthesis.</text>
</comment>
<evidence type="ECO:0000256" key="18">
    <source>
        <dbReference type="ARBA" id="ARBA00023136"/>
    </source>
</evidence>